<evidence type="ECO:0000256" key="4">
    <source>
        <dbReference type="SAM" id="SignalP"/>
    </source>
</evidence>
<dbReference type="Pfam" id="PF13174">
    <property type="entry name" value="TPR_6"/>
    <property type="match status" value="1"/>
</dbReference>
<dbReference type="InterPro" id="IPR051012">
    <property type="entry name" value="CellSynth/LPSAsmb/PSIAsmb"/>
</dbReference>
<sequence>MILKPKFFIAALFLCALQVSINAQVSPHLLLAEGQYDALIKQLEPKSQSLDFPDSYYLALAYQQLGFPNKAIQCLTNTTATLNSQQLDLLCRCYLSTGDYTKALPIIKKTYQQTPANTVNLLRYAEVNHFYKEYEANVELLQEYTQQDSSNYNINLFLAESYEKTKQTSHAITTYQMILQAHPNNQKVALKLANLYYSDKQYVECHDLCMPYIERLENNKNFLLLAGMANFKNGSNHNVMVMFKRLEAQGDSSFLTKKHLGIASYRLENFDNATSYLKSAIKLKDDDPEVAFFLGASLGQSNQPLDGKLFLLIAQELIKPSPVLMEKTNLKLAMMHFDTGHYQMAINYYNKAYIYAPSNHQYLYRQASIYDYQLKDPDKAKELYQHFIDALPEDLNPKKGNELYAIKLKKVASNRLNNLIEEDFFKNGIN</sequence>
<evidence type="ECO:0000313" key="5">
    <source>
        <dbReference type="EMBL" id="MBR8534998.1"/>
    </source>
</evidence>
<dbReference type="InterPro" id="IPR019734">
    <property type="entry name" value="TPR_rpt"/>
</dbReference>
<keyword evidence="6" id="KW-1185">Reference proteome</keyword>
<dbReference type="SUPFAM" id="SSF48452">
    <property type="entry name" value="TPR-like"/>
    <property type="match status" value="1"/>
</dbReference>
<dbReference type="PANTHER" id="PTHR45586">
    <property type="entry name" value="TPR REPEAT-CONTAINING PROTEIN PA4667"/>
    <property type="match status" value="1"/>
</dbReference>
<keyword evidence="1" id="KW-0677">Repeat</keyword>
<dbReference type="SMART" id="SM00028">
    <property type="entry name" value="TPR"/>
    <property type="match status" value="5"/>
</dbReference>
<dbReference type="Pfam" id="PF13432">
    <property type="entry name" value="TPR_16"/>
    <property type="match status" value="1"/>
</dbReference>
<feature type="repeat" description="TPR" evidence="3">
    <location>
        <begin position="326"/>
        <end position="359"/>
    </location>
</feature>
<keyword evidence="4" id="KW-0732">Signal</keyword>
<accession>A0A941F2M7</accession>
<evidence type="ECO:0000256" key="1">
    <source>
        <dbReference type="ARBA" id="ARBA00022737"/>
    </source>
</evidence>
<dbReference type="Gene3D" id="1.25.40.10">
    <property type="entry name" value="Tetratricopeptide repeat domain"/>
    <property type="match status" value="3"/>
</dbReference>
<dbReference type="RefSeq" id="WP_212188905.1">
    <property type="nucleotide sequence ID" value="NZ_JAGTAR010000006.1"/>
</dbReference>
<reference evidence="5" key="1">
    <citation type="journal article" date="2018" name="Int. J. Syst. Evol. Microbiol.">
        <title>Carboxylicivirga sediminis sp. nov., isolated from coastal sediment.</title>
        <authorList>
            <person name="Wang F.Q."/>
            <person name="Ren L.H."/>
            <person name="Zou R.J."/>
            <person name="Sun Y.Z."/>
            <person name="Liu X.J."/>
            <person name="Jiang F."/>
            <person name="Liu L.J."/>
        </authorList>
    </citation>
    <scope>NUCLEOTIDE SEQUENCE</scope>
    <source>
        <strain evidence="5">JR1</strain>
    </source>
</reference>
<feature type="signal peptide" evidence="4">
    <location>
        <begin position="1"/>
        <end position="23"/>
    </location>
</feature>
<keyword evidence="2 3" id="KW-0802">TPR repeat</keyword>
<comment type="caution">
    <text evidence="5">The sequence shown here is derived from an EMBL/GenBank/DDBJ whole genome shotgun (WGS) entry which is preliminary data.</text>
</comment>
<feature type="chain" id="PRO_5036861045" evidence="4">
    <location>
        <begin position="24"/>
        <end position="430"/>
    </location>
</feature>
<dbReference type="EMBL" id="JAGTAR010000006">
    <property type="protein sequence ID" value="MBR8534998.1"/>
    <property type="molecule type" value="Genomic_DNA"/>
</dbReference>
<evidence type="ECO:0000256" key="2">
    <source>
        <dbReference type="ARBA" id="ARBA00022803"/>
    </source>
</evidence>
<reference evidence="5" key="2">
    <citation type="submission" date="2021-04" db="EMBL/GenBank/DDBJ databases">
        <authorList>
            <person name="Zhang T."/>
            <person name="Zhang Y."/>
            <person name="Lu D."/>
            <person name="Zuo D."/>
            <person name="Du Z."/>
        </authorList>
    </citation>
    <scope>NUCLEOTIDE SEQUENCE</scope>
    <source>
        <strain evidence="5">JR1</strain>
    </source>
</reference>
<dbReference type="PROSITE" id="PS50005">
    <property type="entry name" value="TPR"/>
    <property type="match status" value="1"/>
</dbReference>
<gene>
    <name evidence="5" type="ORF">KDU71_05445</name>
</gene>
<dbReference type="InterPro" id="IPR011990">
    <property type="entry name" value="TPR-like_helical_dom_sf"/>
</dbReference>
<organism evidence="5 6">
    <name type="scientific">Carboxylicivirga sediminis</name>
    <dbReference type="NCBI Taxonomy" id="2006564"/>
    <lineage>
        <taxon>Bacteria</taxon>
        <taxon>Pseudomonadati</taxon>
        <taxon>Bacteroidota</taxon>
        <taxon>Bacteroidia</taxon>
        <taxon>Marinilabiliales</taxon>
        <taxon>Marinilabiliaceae</taxon>
        <taxon>Carboxylicivirga</taxon>
    </lineage>
</organism>
<proteinExistence type="predicted"/>
<dbReference type="Proteomes" id="UP000679220">
    <property type="component" value="Unassembled WGS sequence"/>
</dbReference>
<dbReference type="AlphaFoldDB" id="A0A941F2M7"/>
<name>A0A941F2M7_9BACT</name>
<dbReference type="PANTHER" id="PTHR45586:SF1">
    <property type="entry name" value="LIPOPOLYSACCHARIDE ASSEMBLY PROTEIN B"/>
    <property type="match status" value="1"/>
</dbReference>
<evidence type="ECO:0000256" key="3">
    <source>
        <dbReference type="PROSITE-ProRule" id="PRU00339"/>
    </source>
</evidence>
<evidence type="ECO:0000313" key="6">
    <source>
        <dbReference type="Proteomes" id="UP000679220"/>
    </source>
</evidence>
<protein>
    <submittedName>
        <fullName evidence="5">Tetratricopeptide repeat protein</fullName>
    </submittedName>
</protein>